<proteinExistence type="predicted"/>
<sequence>MFKPFENNFHLKDPHHHRNSGSTSISTGIIAGNSSDWKDSSDASEDSSRGTSDSRSSSAISSSDSGLSDSS</sequence>
<gene>
    <name evidence="2" type="ORF">DICPUDRAFT_156617</name>
</gene>
<protein>
    <submittedName>
        <fullName evidence="2">Uncharacterized protein</fullName>
    </submittedName>
</protein>
<evidence type="ECO:0000256" key="1">
    <source>
        <dbReference type="SAM" id="MobiDB-lite"/>
    </source>
</evidence>
<dbReference type="AlphaFoldDB" id="F0ZX10"/>
<dbReference type="EMBL" id="GL871248">
    <property type="protein sequence ID" value="EGC31523.1"/>
    <property type="molecule type" value="Genomic_DNA"/>
</dbReference>
<dbReference type="KEGG" id="dpp:DICPUDRAFT_156617"/>
<feature type="region of interest" description="Disordered" evidence="1">
    <location>
        <begin position="1"/>
        <end position="71"/>
    </location>
</feature>
<name>F0ZX10_DICPU</name>
<accession>F0ZX10</accession>
<dbReference type="InParanoid" id="F0ZX10"/>
<organism evidence="2 3">
    <name type="scientific">Dictyostelium purpureum</name>
    <name type="common">Slime mold</name>
    <dbReference type="NCBI Taxonomy" id="5786"/>
    <lineage>
        <taxon>Eukaryota</taxon>
        <taxon>Amoebozoa</taxon>
        <taxon>Evosea</taxon>
        <taxon>Eumycetozoa</taxon>
        <taxon>Dictyostelia</taxon>
        <taxon>Dictyosteliales</taxon>
        <taxon>Dictyosteliaceae</taxon>
        <taxon>Dictyostelium</taxon>
    </lineage>
</organism>
<evidence type="ECO:0000313" key="3">
    <source>
        <dbReference type="Proteomes" id="UP000001064"/>
    </source>
</evidence>
<dbReference type="GeneID" id="10505699"/>
<dbReference type="Proteomes" id="UP000001064">
    <property type="component" value="Unassembled WGS sequence"/>
</dbReference>
<dbReference type="RefSeq" id="XP_003291951.1">
    <property type="nucleotide sequence ID" value="XM_003291903.1"/>
</dbReference>
<reference evidence="3" key="1">
    <citation type="journal article" date="2011" name="Genome Biol.">
        <title>Comparative genomics of the social amoebae Dictyostelium discoideum and Dictyostelium purpureum.</title>
        <authorList>
            <consortium name="US DOE Joint Genome Institute (JGI-PGF)"/>
            <person name="Sucgang R."/>
            <person name="Kuo A."/>
            <person name="Tian X."/>
            <person name="Salerno W."/>
            <person name="Parikh A."/>
            <person name="Feasley C.L."/>
            <person name="Dalin E."/>
            <person name="Tu H."/>
            <person name="Huang E."/>
            <person name="Barry K."/>
            <person name="Lindquist E."/>
            <person name="Shapiro H."/>
            <person name="Bruce D."/>
            <person name="Schmutz J."/>
            <person name="Salamov A."/>
            <person name="Fey P."/>
            <person name="Gaudet P."/>
            <person name="Anjard C."/>
            <person name="Babu M.M."/>
            <person name="Basu S."/>
            <person name="Bushmanova Y."/>
            <person name="van der Wel H."/>
            <person name="Katoh-Kurasawa M."/>
            <person name="Dinh C."/>
            <person name="Coutinho P.M."/>
            <person name="Saito T."/>
            <person name="Elias M."/>
            <person name="Schaap P."/>
            <person name="Kay R.R."/>
            <person name="Henrissat B."/>
            <person name="Eichinger L."/>
            <person name="Rivero F."/>
            <person name="Putnam N.H."/>
            <person name="West C.M."/>
            <person name="Loomis W.F."/>
            <person name="Chisholm R.L."/>
            <person name="Shaulsky G."/>
            <person name="Strassmann J.E."/>
            <person name="Queller D.C."/>
            <person name="Kuspa A."/>
            <person name="Grigoriev I.V."/>
        </authorList>
    </citation>
    <scope>NUCLEOTIDE SEQUENCE [LARGE SCALE GENOMIC DNA]</scope>
    <source>
        <strain evidence="3">QSDP1</strain>
    </source>
</reference>
<feature type="compositionally biased region" description="Low complexity" evidence="1">
    <location>
        <begin position="49"/>
        <end position="71"/>
    </location>
</feature>
<evidence type="ECO:0000313" key="2">
    <source>
        <dbReference type="EMBL" id="EGC31523.1"/>
    </source>
</evidence>
<keyword evidence="3" id="KW-1185">Reference proteome</keyword>
<feature type="compositionally biased region" description="Low complexity" evidence="1">
    <location>
        <begin position="20"/>
        <end position="35"/>
    </location>
</feature>
<dbReference type="VEuPathDB" id="AmoebaDB:DICPUDRAFT_156617"/>